<sequence>MAFDIFQDQEKMMIPIILKGKKKLSGAQTTFNRLNKKIAKLKMIIDELPQRKHVIKKYFDEKRREALEAIRQYYMQISTGLAQEEINKKGLESM</sequence>
<dbReference type="Proteomes" id="UP001320603">
    <property type="component" value="Chromosome"/>
</dbReference>
<evidence type="ECO:0000313" key="1">
    <source>
        <dbReference type="EMBL" id="WWV65059.1"/>
    </source>
</evidence>
<dbReference type="RefSeq" id="WP_251967769.1">
    <property type="nucleotide sequence ID" value="NZ_CP146284.1"/>
</dbReference>
<accession>A0ABZ2IG96</accession>
<protein>
    <recommendedName>
        <fullName evidence="3">Transposase</fullName>
    </recommendedName>
</protein>
<evidence type="ECO:0000313" key="2">
    <source>
        <dbReference type="Proteomes" id="UP001320603"/>
    </source>
</evidence>
<reference evidence="1 2" key="1">
    <citation type="submission" date="2024-02" db="EMBL/GenBank/DDBJ databases">
        <title>Whole genome sequencing of Parabacteroides sp. AD58.</title>
        <authorList>
            <person name="Chaplin A.V."/>
            <person name="Pikina A.P."/>
            <person name="Sokolova S.R."/>
            <person name="Korostin D.O."/>
            <person name="Efimov B.A."/>
        </authorList>
    </citation>
    <scope>NUCLEOTIDE SEQUENCE [LARGE SCALE GENOMIC DNA]</scope>
    <source>
        <strain evidence="1 2">AD58</strain>
    </source>
</reference>
<evidence type="ECO:0008006" key="3">
    <source>
        <dbReference type="Google" id="ProtNLM"/>
    </source>
</evidence>
<proteinExistence type="predicted"/>
<organism evidence="1 2">
    <name type="scientific">Parabacteroides absconsus</name>
    <dbReference type="NCBI Taxonomy" id="2951805"/>
    <lineage>
        <taxon>Bacteria</taxon>
        <taxon>Pseudomonadati</taxon>
        <taxon>Bacteroidota</taxon>
        <taxon>Bacteroidia</taxon>
        <taxon>Bacteroidales</taxon>
        <taxon>Tannerellaceae</taxon>
        <taxon>Parabacteroides</taxon>
    </lineage>
</organism>
<dbReference type="EMBL" id="CP146284">
    <property type="protein sequence ID" value="WWV65059.1"/>
    <property type="molecule type" value="Genomic_DNA"/>
</dbReference>
<name>A0ABZ2IG96_9BACT</name>
<gene>
    <name evidence="1" type="ORF">NEE14_008360</name>
</gene>
<keyword evidence="2" id="KW-1185">Reference proteome</keyword>